<reference evidence="2" key="1">
    <citation type="submission" date="2023-01" db="EMBL/GenBank/DDBJ databases">
        <title>Exophiala dermititidis isolated from Cystic Fibrosis Patient.</title>
        <authorList>
            <person name="Kurbessoian T."/>
            <person name="Crocker A."/>
            <person name="Murante D."/>
            <person name="Hogan D.A."/>
            <person name="Stajich J.E."/>
        </authorList>
    </citation>
    <scope>NUCLEOTIDE SEQUENCE</scope>
    <source>
        <strain evidence="2">Ex8</strain>
    </source>
</reference>
<name>A0AAN6EMD1_EXODE</name>
<comment type="caution">
    <text evidence="2">The sequence shown here is derived from an EMBL/GenBank/DDBJ whole genome shotgun (WGS) entry which is preliminary data.</text>
</comment>
<evidence type="ECO:0000256" key="1">
    <source>
        <dbReference type="SAM" id="MobiDB-lite"/>
    </source>
</evidence>
<dbReference type="EMBL" id="JAJGCB010000021">
    <property type="protein sequence ID" value="KAJ8987966.1"/>
    <property type="molecule type" value="Genomic_DNA"/>
</dbReference>
<dbReference type="Proteomes" id="UP001161757">
    <property type="component" value="Unassembled WGS sequence"/>
</dbReference>
<evidence type="ECO:0000313" key="2">
    <source>
        <dbReference type="EMBL" id="KAJ8987966.1"/>
    </source>
</evidence>
<sequence length="264" mass="29173">MMAARGGGFGGGGYRSNTGRDVHKYERTGNGYSWDNFAPPPLTCRPKLFCCAVAESNPAHLPRTFVNPGRHLMNLQLRTFLECADNPDHSFPKCEVSHVVEVTTRVLQGPSVPSHGDPVPEQWNVGPRVASGYSMSANTPPLDEEEKNTMICDDEELESRESEVPYSTYQSMATRHFVTQNSNNAWQIPPHSRQYREAHGDASHGRAGVERYIEIPPFKTLPYTSEGTSGGASSGAGTRTWVPSCSLLMWCGQHNTFYEVHVLS</sequence>
<evidence type="ECO:0000313" key="3">
    <source>
        <dbReference type="Proteomes" id="UP001161757"/>
    </source>
</evidence>
<dbReference type="AlphaFoldDB" id="A0AAN6EMD1"/>
<protein>
    <submittedName>
        <fullName evidence="2">Uncharacterized protein</fullName>
    </submittedName>
</protein>
<feature type="compositionally biased region" description="Gly residues" evidence="1">
    <location>
        <begin position="1"/>
        <end position="14"/>
    </location>
</feature>
<feature type="region of interest" description="Disordered" evidence="1">
    <location>
        <begin position="1"/>
        <end position="20"/>
    </location>
</feature>
<proteinExistence type="predicted"/>
<gene>
    <name evidence="2" type="ORF">HRR80_008047</name>
</gene>
<accession>A0AAN6EMD1</accession>
<organism evidence="2 3">
    <name type="scientific">Exophiala dermatitidis</name>
    <name type="common">Black yeast-like fungus</name>
    <name type="synonym">Wangiella dermatitidis</name>
    <dbReference type="NCBI Taxonomy" id="5970"/>
    <lineage>
        <taxon>Eukaryota</taxon>
        <taxon>Fungi</taxon>
        <taxon>Dikarya</taxon>
        <taxon>Ascomycota</taxon>
        <taxon>Pezizomycotina</taxon>
        <taxon>Eurotiomycetes</taxon>
        <taxon>Chaetothyriomycetidae</taxon>
        <taxon>Chaetothyriales</taxon>
        <taxon>Herpotrichiellaceae</taxon>
        <taxon>Exophiala</taxon>
    </lineage>
</organism>